<proteinExistence type="predicted"/>
<organism evidence="1 2">
    <name type="scientific">Bacillus wiedmannii</name>
    <dbReference type="NCBI Taxonomy" id="1890302"/>
    <lineage>
        <taxon>Bacteria</taxon>
        <taxon>Bacillati</taxon>
        <taxon>Bacillota</taxon>
        <taxon>Bacilli</taxon>
        <taxon>Bacillales</taxon>
        <taxon>Bacillaceae</taxon>
        <taxon>Bacillus</taxon>
        <taxon>Bacillus cereus group</taxon>
    </lineage>
</organism>
<accession>A0ABX5DMX2</accession>
<sequence>MSKAGVTKTQKFRKPRERKKVTLEERMIDSVVVVGQECTKCCEWKPLSDFHKQKGRLGGVRCQCKSCRNKIGRRYVKTQTELKLISGNMKEGKRCTECSEWKILEDYYVEKRGNEQYIKSKCKECQRNQSREWKVNNKERIKETAEKWKAENCMQVNEYMHLYGIRYRERNKTKIAEQKRIWKQNNPERVKLSIQVRRARKKSLPHNWTLEQKAEMMDYFDGKCALTGESKITEEHAIPLSIGHGGTVHGNMWPLCSRLNSSKYNKNIFEWFETNRQRFELSQAKFDRLIEWLAAANEMTVEEYRDYVYWCHENPNDVLESEAI</sequence>
<comment type="caution">
    <text evidence="1">The sequence shown here is derived from an EMBL/GenBank/DDBJ whole genome shotgun (WGS) entry which is preliminary data.</text>
</comment>
<dbReference type="EMBL" id="PVRR01000017">
    <property type="protein sequence ID" value="PRT35311.1"/>
    <property type="molecule type" value="Genomic_DNA"/>
</dbReference>
<keyword evidence="2" id="KW-1185">Reference proteome</keyword>
<evidence type="ECO:0000313" key="1">
    <source>
        <dbReference type="EMBL" id="PRT35311.1"/>
    </source>
</evidence>
<name>A0ABX5DMX2_9BACI</name>
<dbReference type="RefSeq" id="WP_106102868.1">
    <property type="nucleotide sequence ID" value="NZ_PVRR01000017.1"/>
</dbReference>
<gene>
    <name evidence="1" type="ORF">C6357_29385</name>
</gene>
<evidence type="ECO:0008006" key="3">
    <source>
        <dbReference type="Google" id="ProtNLM"/>
    </source>
</evidence>
<dbReference type="Proteomes" id="UP000239236">
    <property type="component" value="Unassembled WGS sequence"/>
</dbReference>
<dbReference type="Gene3D" id="1.10.30.50">
    <property type="match status" value="1"/>
</dbReference>
<protein>
    <recommendedName>
        <fullName evidence="3">HNH endonuclease</fullName>
    </recommendedName>
</protein>
<reference evidence="1 2" key="1">
    <citation type="submission" date="2018-03" db="EMBL/GenBank/DDBJ databases">
        <title>Genotypic and phenotypic analysis of antagonistic Bacillus spp. isolated from rhizosphere soil of plants in Tibet.</title>
        <authorList>
            <person name="Borriss R."/>
            <person name="Lasch P."/>
            <person name="Wu L."/>
            <person name="Wu H."/>
            <person name="Gao X."/>
        </authorList>
    </citation>
    <scope>NUCLEOTIDE SEQUENCE [LARGE SCALE GENOMIC DNA]</scope>
    <source>
        <strain evidence="1 2">NMSW16</strain>
    </source>
</reference>
<evidence type="ECO:0000313" key="2">
    <source>
        <dbReference type="Proteomes" id="UP000239236"/>
    </source>
</evidence>